<accession>A0AAN6TNW1</accession>
<reference evidence="1" key="1">
    <citation type="journal article" date="2023" name="Mol. Phylogenet. Evol.">
        <title>Genome-scale phylogeny and comparative genomics of the fungal order Sordariales.</title>
        <authorList>
            <person name="Hensen N."/>
            <person name="Bonometti L."/>
            <person name="Westerberg I."/>
            <person name="Brannstrom I.O."/>
            <person name="Guillou S."/>
            <person name="Cros-Aarteil S."/>
            <person name="Calhoun S."/>
            <person name="Haridas S."/>
            <person name="Kuo A."/>
            <person name="Mondo S."/>
            <person name="Pangilinan J."/>
            <person name="Riley R."/>
            <person name="LaButti K."/>
            <person name="Andreopoulos B."/>
            <person name="Lipzen A."/>
            <person name="Chen C."/>
            <person name="Yan M."/>
            <person name="Daum C."/>
            <person name="Ng V."/>
            <person name="Clum A."/>
            <person name="Steindorff A."/>
            <person name="Ohm R.A."/>
            <person name="Martin F."/>
            <person name="Silar P."/>
            <person name="Natvig D.O."/>
            <person name="Lalanne C."/>
            <person name="Gautier V."/>
            <person name="Ament-Velasquez S.L."/>
            <person name="Kruys A."/>
            <person name="Hutchinson M.I."/>
            <person name="Powell A.J."/>
            <person name="Barry K."/>
            <person name="Miller A.N."/>
            <person name="Grigoriev I.V."/>
            <person name="Debuchy R."/>
            <person name="Gladieux P."/>
            <person name="Hiltunen Thoren M."/>
            <person name="Johannesson H."/>
        </authorList>
    </citation>
    <scope>NUCLEOTIDE SEQUENCE</scope>
    <source>
        <strain evidence="1">CBS 508.74</strain>
    </source>
</reference>
<evidence type="ECO:0000313" key="2">
    <source>
        <dbReference type="Proteomes" id="UP001302812"/>
    </source>
</evidence>
<protein>
    <submittedName>
        <fullName evidence="1">Uncharacterized protein</fullName>
    </submittedName>
</protein>
<dbReference type="EMBL" id="MU853332">
    <property type="protein sequence ID" value="KAK4117897.1"/>
    <property type="molecule type" value="Genomic_DNA"/>
</dbReference>
<dbReference type="AlphaFoldDB" id="A0AAN6TNW1"/>
<sequence length="160" mass="17826">MAPQLASERIILPTCRLNLYLPSVGKPMTSAQYSMGIIFLLGDCANLAQSLAAEYKPPKNITTSKPRKLLYSFLSKFAGLFQSAAVNEPDVPKKLLNLCEQFVMWGNDLVAAVEERSTKPDFDLGRYPCTHYPEFSTKYLVPPNLGHFPKFYKAPSSSQS</sequence>
<dbReference type="GeneID" id="89934789"/>
<dbReference type="Proteomes" id="UP001302812">
    <property type="component" value="Unassembled WGS sequence"/>
</dbReference>
<comment type="caution">
    <text evidence="1">The sequence shown here is derived from an EMBL/GenBank/DDBJ whole genome shotgun (WGS) entry which is preliminary data.</text>
</comment>
<reference evidence="1" key="2">
    <citation type="submission" date="2023-05" db="EMBL/GenBank/DDBJ databases">
        <authorList>
            <consortium name="Lawrence Berkeley National Laboratory"/>
            <person name="Steindorff A."/>
            <person name="Hensen N."/>
            <person name="Bonometti L."/>
            <person name="Westerberg I."/>
            <person name="Brannstrom I.O."/>
            <person name="Guillou S."/>
            <person name="Cros-Aarteil S."/>
            <person name="Calhoun S."/>
            <person name="Haridas S."/>
            <person name="Kuo A."/>
            <person name="Mondo S."/>
            <person name="Pangilinan J."/>
            <person name="Riley R."/>
            <person name="Labutti K."/>
            <person name="Andreopoulos B."/>
            <person name="Lipzen A."/>
            <person name="Chen C."/>
            <person name="Yanf M."/>
            <person name="Daum C."/>
            <person name="Ng V."/>
            <person name="Clum A."/>
            <person name="Ohm R."/>
            <person name="Martin F."/>
            <person name="Silar P."/>
            <person name="Natvig D."/>
            <person name="Lalanne C."/>
            <person name="Gautier V."/>
            <person name="Ament-Velasquez S.L."/>
            <person name="Kruys A."/>
            <person name="Hutchinson M.I."/>
            <person name="Powell A.J."/>
            <person name="Barry K."/>
            <person name="Miller A.N."/>
            <person name="Grigoriev I.V."/>
            <person name="Debuchy R."/>
            <person name="Gladieux P."/>
            <person name="Thoren M.H."/>
            <person name="Johannesson H."/>
        </authorList>
    </citation>
    <scope>NUCLEOTIDE SEQUENCE</scope>
    <source>
        <strain evidence="1">CBS 508.74</strain>
    </source>
</reference>
<organism evidence="1 2">
    <name type="scientific">Canariomyces notabilis</name>
    <dbReference type="NCBI Taxonomy" id="2074819"/>
    <lineage>
        <taxon>Eukaryota</taxon>
        <taxon>Fungi</taxon>
        <taxon>Dikarya</taxon>
        <taxon>Ascomycota</taxon>
        <taxon>Pezizomycotina</taxon>
        <taxon>Sordariomycetes</taxon>
        <taxon>Sordariomycetidae</taxon>
        <taxon>Sordariales</taxon>
        <taxon>Chaetomiaceae</taxon>
        <taxon>Canariomyces</taxon>
    </lineage>
</organism>
<keyword evidence="2" id="KW-1185">Reference proteome</keyword>
<gene>
    <name evidence="1" type="ORF">N656DRAFT_69274</name>
</gene>
<name>A0AAN6TNW1_9PEZI</name>
<evidence type="ECO:0000313" key="1">
    <source>
        <dbReference type="EMBL" id="KAK4117897.1"/>
    </source>
</evidence>
<proteinExistence type="predicted"/>
<dbReference type="RefSeq" id="XP_064675467.1">
    <property type="nucleotide sequence ID" value="XM_064810664.1"/>
</dbReference>